<evidence type="ECO:0000313" key="2">
    <source>
        <dbReference type="Proteomes" id="UP000075583"/>
    </source>
</evidence>
<name>A0A150X6S3_ROSEK</name>
<evidence type="ECO:0000313" key="1">
    <source>
        <dbReference type="EMBL" id="KYG74435.1"/>
    </source>
</evidence>
<keyword evidence="2" id="KW-1185">Reference proteome</keyword>
<dbReference type="EMBL" id="LQZQ01000045">
    <property type="protein sequence ID" value="KYG74435.1"/>
    <property type="molecule type" value="Genomic_DNA"/>
</dbReference>
<dbReference type="Proteomes" id="UP000075583">
    <property type="component" value="Unassembled WGS sequence"/>
</dbReference>
<dbReference type="STRING" id="279360.MB14_04275"/>
<dbReference type="SUPFAM" id="SSF53756">
    <property type="entry name" value="UDP-Glycosyltransferase/glycogen phosphorylase"/>
    <property type="match status" value="1"/>
</dbReference>
<dbReference type="AlphaFoldDB" id="A0A150X6S3"/>
<sequence length="375" mass="43032">MFMNNTKLLIASTLKPIDDSRMYEKFGVSLAKTNEYEVNIIGFTSKNTLTHNSIHFFPHGPFGRMSFDRVANPFKTLKTYIKVKPKVIICNTHELLIVTSIYKILFGGRIIYDVRENYVKNIQNTNVFNPILRPFIAAYVRAKELMTKPLFDGFIMAERVYTKQLSFVPPHKSIVIENKFMPVEVADNESRTNSENTVLLYSGTISASNGVFDAIKITDELHKLDSNIRLRIIGYCALKKDLRELQEAISDKDYIELIGGDFLVPHQQIIQEIKNADFGFVLKKPNNGINDDKILTRLFEYSANKLPILLLNNPTWVKFCNEFNAAIPINPNHFDPTETLALMKNTSFYTQGNTKSSLWESEEYKLLDFIAQFRG</sequence>
<evidence type="ECO:0008006" key="3">
    <source>
        <dbReference type="Google" id="ProtNLM"/>
    </source>
</evidence>
<proteinExistence type="predicted"/>
<reference evidence="1" key="1">
    <citation type="submission" date="2016-01" db="EMBL/GenBank/DDBJ databases">
        <title>Genome sequencing of Roseivirga ehrenbergii KMM 6017.</title>
        <authorList>
            <person name="Selvaratnam C."/>
            <person name="Thevarajoo S."/>
            <person name="Goh K.M."/>
            <person name="Ee R."/>
            <person name="Chan K.-G."/>
            <person name="Chong C.S."/>
        </authorList>
    </citation>
    <scope>NUCLEOTIDE SEQUENCE [LARGE SCALE GENOMIC DNA]</scope>
    <source>
        <strain evidence="1">KMM 6017</strain>
    </source>
</reference>
<accession>A0A150X6S3</accession>
<dbReference type="Gene3D" id="3.40.50.2000">
    <property type="entry name" value="Glycogen Phosphorylase B"/>
    <property type="match status" value="1"/>
</dbReference>
<organism evidence="1 2">
    <name type="scientific">Roseivirga ehrenbergii (strain DSM 102268 / JCM 13514 / KCTC 12282 / NCIMB 14502 / KMM 6017)</name>
    <dbReference type="NCBI Taxonomy" id="279360"/>
    <lineage>
        <taxon>Bacteria</taxon>
        <taxon>Pseudomonadati</taxon>
        <taxon>Bacteroidota</taxon>
        <taxon>Cytophagia</taxon>
        <taxon>Cytophagales</taxon>
        <taxon>Roseivirgaceae</taxon>
        <taxon>Roseivirga</taxon>
    </lineage>
</organism>
<comment type="caution">
    <text evidence="1">The sequence shown here is derived from an EMBL/GenBank/DDBJ whole genome shotgun (WGS) entry which is preliminary data.</text>
</comment>
<protein>
    <recommendedName>
        <fullName evidence="3">Glycosyl transferase family 1 domain-containing protein</fullName>
    </recommendedName>
</protein>
<gene>
    <name evidence="1" type="ORF">MB14_04275</name>
</gene>